<dbReference type="InterPro" id="IPR053927">
    <property type="entry name" value="FlgK_helical"/>
</dbReference>
<dbReference type="InterPro" id="IPR010930">
    <property type="entry name" value="Flg_bb/hook_C_dom"/>
</dbReference>
<evidence type="ECO:0000259" key="7">
    <source>
        <dbReference type="Pfam" id="PF00460"/>
    </source>
</evidence>
<dbReference type="Pfam" id="PF22638">
    <property type="entry name" value="FlgK_D1"/>
    <property type="match status" value="1"/>
</dbReference>
<gene>
    <name evidence="10" type="ORF">SAMN05216456_1107</name>
</gene>
<dbReference type="GO" id="GO:0009425">
    <property type="term" value="C:bacterial-type flagellum basal body"/>
    <property type="evidence" value="ECO:0007669"/>
    <property type="project" value="UniProtKB-SubCell"/>
</dbReference>
<name>A0A1I7N7T7_9HYPH</name>
<evidence type="ECO:0000259" key="8">
    <source>
        <dbReference type="Pfam" id="PF06429"/>
    </source>
</evidence>
<sequence>MGLTVAIGNALSGLKASQTALEVISRNISNAGTPGYHKQTLNVVEVGRGDNSYVRAGDVNRAFDPILQNYYTKQLPTTAFTATQATFLDRLQTSLGKPGSAGSLDTMLGNLQNALDALATSPDNYATRAEVVNKAGDMANTLNGLSKEVQSMRRETETRMASNVDQINSMLTSLADVNMVLADYGVDKNTRNSLLDQRDRLVSGLSEMMDLRVDYNPDGTVRLATLSGASLLDVKPSLLRFEQAGSLTPTSEFSIDDSQSGVGKLILETPNGTRVDLVKEGAIRSGTMGALVQMRDTTLQEAQRQLDDIAAGLSQVFSTVQTPGTSNGTGFDVDLSNLQDGDDVVFKYRGSDGNDYSARIVRVDDPTKLPLRSPDSNGMKVIGVQGGAGFPTATHMDDILTSLNGWSATNSGPEFSAGTPASTLEIRSSAGAPTVISATSRWTASDLADGDLGLPLFLDADGQPFTNSLGGKGQRLGFAGRITINPAVVQDNNLLVKYDANTASGDSKRVEYLVDQFNSLRFGSNSSAGAKNGGFRMSGTLTDMVNQLVEFQGSTIQTALNADATNRQTLDAISSRMEANYGVDINEEVARLMELQNAYAANARVASVVQELLDTLMQSFR</sequence>
<dbReference type="OrthoDB" id="7181295at2"/>
<dbReference type="Pfam" id="PF00460">
    <property type="entry name" value="Flg_bb_rod"/>
    <property type="match status" value="1"/>
</dbReference>
<dbReference type="Proteomes" id="UP000199074">
    <property type="component" value="Unassembled WGS sequence"/>
</dbReference>
<protein>
    <recommendedName>
        <fullName evidence="4">Flagellar hook-associated protein 1</fullName>
    </recommendedName>
</protein>
<dbReference type="STRING" id="429728.SAMN05216456_1107"/>
<dbReference type="GO" id="GO:0005198">
    <property type="term" value="F:structural molecule activity"/>
    <property type="evidence" value="ECO:0007669"/>
    <property type="project" value="InterPro"/>
</dbReference>
<keyword evidence="6" id="KW-0975">Bacterial flagellum</keyword>
<dbReference type="SUPFAM" id="SSF64518">
    <property type="entry name" value="Phase 1 flagellin"/>
    <property type="match status" value="1"/>
</dbReference>
<evidence type="ECO:0000256" key="4">
    <source>
        <dbReference type="ARBA" id="ARBA00016244"/>
    </source>
</evidence>
<proteinExistence type="inferred from homology"/>
<evidence type="ECO:0000256" key="5">
    <source>
        <dbReference type="ARBA" id="ARBA00022525"/>
    </source>
</evidence>
<evidence type="ECO:0000256" key="2">
    <source>
        <dbReference type="ARBA" id="ARBA00004613"/>
    </source>
</evidence>
<dbReference type="GO" id="GO:0044780">
    <property type="term" value="P:bacterial-type flagellum assembly"/>
    <property type="evidence" value="ECO:0007669"/>
    <property type="project" value="InterPro"/>
</dbReference>
<feature type="domain" description="Flagellar basal-body/hook protein C-terminal" evidence="8">
    <location>
        <begin position="582"/>
        <end position="618"/>
    </location>
</feature>
<evidence type="ECO:0000313" key="11">
    <source>
        <dbReference type="Proteomes" id="UP000199074"/>
    </source>
</evidence>
<evidence type="ECO:0000256" key="1">
    <source>
        <dbReference type="ARBA" id="ARBA00004117"/>
    </source>
</evidence>
<feature type="domain" description="Flagellar hook-associated protein FlgK helical" evidence="9">
    <location>
        <begin position="89"/>
        <end position="328"/>
    </location>
</feature>
<dbReference type="PANTHER" id="PTHR30033">
    <property type="entry name" value="FLAGELLAR HOOK-ASSOCIATED PROTEIN 1"/>
    <property type="match status" value="1"/>
</dbReference>
<dbReference type="InterPro" id="IPR001444">
    <property type="entry name" value="Flag_bb_rod_N"/>
</dbReference>
<dbReference type="PANTHER" id="PTHR30033:SF1">
    <property type="entry name" value="FLAGELLAR HOOK-ASSOCIATED PROTEIN 1"/>
    <property type="match status" value="1"/>
</dbReference>
<comment type="similarity">
    <text evidence="3">Belongs to the flagella basal body rod proteins family.</text>
</comment>
<evidence type="ECO:0000256" key="6">
    <source>
        <dbReference type="ARBA" id="ARBA00023143"/>
    </source>
</evidence>
<keyword evidence="11" id="KW-1185">Reference proteome</keyword>
<dbReference type="RefSeq" id="WP_092421932.1">
    <property type="nucleotide sequence ID" value="NZ_FPCK01000001.1"/>
</dbReference>
<dbReference type="NCBIfam" id="TIGR02492">
    <property type="entry name" value="flgK_ends"/>
    <property type="match status" value="1"/>
</dbReference>
<dbReference type="EMBL" id="FPCK01000001">
    <property type="protein sequence ID" value="SFV30717.1"/>
    <property type="molecule type" value="Genomic_DNA"/>
</dbReference>
<dbReference type="GO" id="GO:0009424">
    <property type="term" value="C:bacterial-type flagellum hook"/>
    <property type="evidence" value="ECO:0007669"/>
    <property type="project" value="InterPro"/>
</dbReference>
<dbReference type="PRINTS" id="PR01005">
    <property type="entry name" value="FLGHOOKAP1"/>
</dbReference>
<keyword evidence="10" id="KW-0282">Flagellum</keyword>
<keyword evidence="10" id="KW-0969">Cilium</keyword>
<organism evidence="10 11">
    <name type="scientific">Devosia crocina</name>
    <dbReference type="NCBI Taxonomy" id="429728"/>
    <lineage>
        <taxon>Bacteria</taxon>
        <taxon>Pseudomonadati</taxon>
        <taxon>Pseudomonadota</taxon>
        <taxon>Alphaproteobacteria</taxon>
        <taxon>Hyphomicrobiales</taxon>
        <taxon>Devosiaceae</taxon>
        <taxon>Devosia</taxon>
    </lineage>
</organism>
<keyword evidence="10" id="KW-0966">Cell projection</keyword>
<accession>A0A1I7N7T7</accession>
<evidence type="ECO:0000256" key="3">
    <source>
        <dbReference type="ARBA" id="ARBA00009677"/>
    </source>
</evidence>
<dbReference type="GO" id="GO:0005576">
    <property type="term" value="C:extracellular region"/>
    <property type="evidence" value="ECO:0007669"/>
    <property type="project" value="UniProtKB-SubCell"/>
</dbReference>
<evidence type="ECO:0000259" key="9">
    <source>
        <dbReference type="Pfam" id="PF22638"/>
    </source>
</evidence>
<dbReference type="Pfam" id="PF06429">
    <property type="entry name" value="Flg_bbr_C"/>
    <property type="match status" value="1"/>
</dbReference>
<comment type="subcellular location">
    <subcellularLocation>
        <location evidence="1">Bacterial flagellum basal body</location>
    </subcellularLocation>
    <subcellularLocation>
        <location evidence="2">Secreted</location>
    </subcellularLocation>
</comment>
<dbReference type="InterPro" id="IPR002371">
    <property type="entry name" value="FlgK"/>
</dbReference>
<reference evidence="10 11" key="1">
    <citation type="submission" date="2016-10" db="EMBL/GenBank/DDBJ databases">
        <authorList>
            <person name="de Groot N.N."/>
        </authorList>
    </citation>
    <scope>NUCLEOTIDE SEQUENCE [LARGE SCALE GENOMIC DNA]</scope>
    <source>
        <strain evidence="10 11">IPL20</strain>
    </source>
</reference>
<evidence type="ECO:0000313" key="10">
    <source>
        <dbReference type="EMBL" id="SFV30717.1"/>
    </source>
</evidence>
<keyword evidence="5" id="KW-0964">Secreted</keyword>
<dbReference type="AlphaFoldDB" id="A0A1I7N7T7"/>
<feature type="domain" description="Flagellar basal body rod protein N-terminal" evidence="7">
    <location>
        <begin position="9"/>
        <end position="36"/>
    </location>
</feature>